<feature type="compositionally biased region" description="Basic and acidic residues" evidence="1">
    <location>
        <begin position="71"/>
        <end position="82"/>
    </location>
</feature>
<dbReference type="OrthoDB" id="9884109at2"/>
<evidence type="ECO:0000313" key="3">
    <source>
        <dbReference type="Proteomes" id="UP000198756"/>
    </source>
</evidence>
<sequence length="82" mass="8904">MKISKILIASTLVLALSCGKKSTEEQGHEHGPDSHEHVEETHSHGAEGDHSHDSTSQEEFTVVDSTATGTHKHEDGETHTDH</sequence>
<dbReference type="EMBL" id="FMXE01000044">
    <property type="protein sequence ID" value="SDA95386.1"/>
    <property type="molecule type" value="Genomic_DNA"/>
</dbReference>
<feature type="compositionally biased region" description="Polar residues" evidence="1">
    <location>
        <begin position="57"/>
        <end position="69"/>
    </location>
</feature>
<dbReference type="PROSITE" id="PS51257">
    <property type="entry name" value="PROKAR_LIPOPROTEIN"/>
    <property type="match status" value="1"/>
</dbReference>
<feature type="compositionally biased region" description="Basic and acidic residues" evidence="1">
    <location>
        <begin position="21"/>
        <end position="55"/>
    </location>
</feature>
<evidence type="ECO:0000256" key="1">
    <source>
        <dbReference type="SAM" id="MobiDB-lite"/>
    </source>
</evidence>
<dbReference type="RefSeq" id="WP_092734381.1">
    <property type="nucleotide sequence ID" value="NZ_FMXE01000044.1"/>
</dbReference>
<proteinExistence type="predicted"/>
<name>A0A1G5ZLI6_9BACT</name>
<accession>A0A1G5ZLI6</accession>
<dbReference type="STRING" id="279824.SAMN03080617_04064"/>
<protein>
    <submittedName>
        <fullName evidence="2">Uncharacterized protein</fullName>
    </submittedName>
</protein>
<keyword evidence="3" id="KW-1185">Reference proteome</keyword>
<organism evidence="2 3">
    <name type="scientific">Algoriphagus alkaliphilus</name>
    <dbReference type="NCBI Taxonomy" id="279824"/>
    <lineage>
        <taxon>Bacteria</taxon>
        <taxon>Pseudomonadati</taxon>
        <taxon>Bacteroidota</taxon>
        <taxon>Cytophagia</taxon>
        <taxon>Cytophagales</taxon>
        <taxon>Cyclobacteriaceae</taxon>
        <taxon>Algoriphagus</taxon>
    </lineage>
</organism>
<dbReference type="AlphaFoldDB" id="A0A1G5ZLI6"/>
<dbReference type="Proteomes" id="UP000198756">
    <property type="component" value="Unassembled WGS sequence"/>
</dbReference>
<gene>
    <name evidence="2" type="ORF">SAMN03080617_04064</name>
</gene>
<feature type="region of interest" description="Disordered" evidence="1">
    <location>
        <begin position="20"/>
        <end position="82"/>
    </location>
</feature>
<evidence type="ECO:0000313" key="2">
    <source>
        <dbReference type="EMBL" id="SDA95386.1"/>
    </source>
</evidence>
<reference evidence="3" key="1">
    <citation type="submission" date="2016-10" db="EMBL/GenBank/DDBJ databases">
        <authorList>
            <person name="Varghese N."/>
            <person name="Submissions S."/>
        </authorList>
    </citation>
    <scope>NUCLEOTIDE SEQUENCE [LARGE SCALE GENOMIC DNA]</scope>
    <source>
        <strain evidence="3">DSM 22703</strain>
    </source>
</reference>